<name>A0A173XU48_9FIRM</name>
<proteinExistence type="inferred from homology"/>
<dbReference type="GO" id="GO:0055085">
    <property type="term" value="P:transmembrane transport"/>
    <property type="evidence" value="ECO:0007669"/>
    <property type="project" value="InterPro"/>
</dbReference>
<dbReference type="OMA" id="LFWVYIA"/>
<feature type="transmembrane region" description="Helical" evidence="7">
    <location>
        <begin position="82"/>
        <end position="101"/>
    </location>
</feature>
<feature type="domain" description="ABC transmembrane type-1" evidence="8">
    <location>
        <begin position="78"/>
        <end position="272"/>
    </location>
</feature>
<evidence type="ECO:0000313" key="9">
    <source>
        <dbReference type="EMBL" id="RGS42035.1"/>
    </source>
</evidence>
<comment type="caution">
    <text evidence="9">The sequence shown here is derived from an EMBL/GenBank/DDBJ whole genome shotgun (WGS) entry which is preliminary data.</text>
</comment>
<dbReference type="AlphaFoldDB" id="A0A173XU48"/>
<keyword evidence="5 7" id="KW-1133">Transmembrane helix</keyword>
<dbReference type="GO" id="GO:0005886">
    <property type="term" value="C:plasma membrane"/>
    <property type="evidence" value="ECO:0007669"/>
    <property type="project" value="UniProtKB-SubCell"/>
</dbReference>
<evidence type="ECO:0000256" key="3">
    <source>
        <dbReference type="ARBA" id="ARBA00022475"/>
    </source>
</evidence>
<feature type="transmembrane region" description="Helical" evidence="7">
    <location>
        <begin position="14"/>
        <end position="32"/>
    </location>
</feature>
<evidence type="ECO:0000256" key="2">
    <source>
        <dbReference type="ARBA" id="ARBA00022448"/>
    </source>
</evidence>
<keyword evidence="2 7" id="KW-0813">Transport</keyword>
<dbReference type="InterPro" id="IPR000515">
    <property type="entry name" value="MetI-like"/>
</dbReference>
<comment type="similarity">
    <text evidence="7">Belongs to the binding-protein-dependent transport system permease family.</text>
</comment>
<evidence type="ECO:0000313" key="10">
    <source>
        <dbReference type="Proteomes" id="UP000266172"/>
    </source>
</evidence>
<keyword evidence="3" id="KW-1003">Cell membrane</keyword>
<feature type="transmembrane region" description="Helical" evidence="7">
    <location>
        <begin position="113"/>
        <end position="135"/>
    </location>
</feature>
<keyword evidence="6 7" id="KW-0472">Membrane</keyword>
<dbReference type="Pfam" id="PF00528">
    <property type="entry name" value="BPD_transp_1"/>
    <property type="match status" value="1"/>
</dbReference>
<feature type="transmembrane region" description="Helical" evidence="7">
    <location>
        <begin position="251"/>
        <end position="272"/>
    </location>
</feature>
<feature type="transmembrane region" description="Helical" evidence="7">
    <location>
        <begin position="147"/>
        <end position="171"/>
    </location>
</feature>
<evidence type="ECO:0000256" key="6">
    <source>
        <dbReference type="ARBA" id="ARBA00023136"/>
    </source>
</evidence>
<evidence type="ECO:0000256" key="7">
    <source>
        <dbReference type="RuleBase" id="RU363032"/>
    </source>
</evidence>
<dbReference type="Proteomes" id="UP000266172">
    <property type="component" value="Unassembled WGS sequence"/>
</dbReference>
<accession>A0A173XU48</accession>
<dbReference type="PANTHER" id="PTHR43744">
    <property type="entry name" value="ABC TRANSPORTER PERMEASE PROTEIN MG189-RELATED-RELATED"/>
    <property type="match status" value="1"/>
</dbReference>
<dbReference type="GeneID" id="93723434"/>
<dbReference type="SUPFAM" id="SSF161098">
    <property type="entry name" value="MetI-like"/>
    <property type="match status" value="1"/>
</dbReference>
<organism evidence="9 10">
    <name type="scientific">Roseburia hominis</name>
    <dbReference type="NCBI Taxonomy" id="301301"/>
    <lineage>
        <taxon>Bacteria</taxon>
        <taxon>Bacillati</taxon>
        <taxon>Bacillota</taxon>
        <taxon>Clostridia</taxon>
        <taxon>Lachnospirales</taxon>
        <taxon>Lachnospiraceae</taxon>
        <taxon>Roseburia</taxon>
    </lineage>
</organism>
<dbReference type="PROSITE" id="PS50928">
    <property type="entry name" value="ABC_TM1"/>
    <property type="match status" value="1"/>
</dbReference>
<reference evidence="9 10" key="1">
    <citation type="submission" date="2018-08" db="EMBL/GenBank/DDBJ databases">
        <title>A genome reference for cultivated species of the human gut microbiota.</title>
        <authorList>
            <person name="Zou Y."/>
            <person name="Xue W."/>
            <person name="Luo G."/>
        </authorList>
    </citation>
    <scope>NUCLEOTIDE SEQUENCE [LARGE SCALE GENOMIC DNA]</scope>
    <source>
        <strain evidence="9 10">AF22-12AC</strain>
    </source>
</reference>
<feature type="transmembrane region" description="Helical" evidence="7">
    <location>
        <begin position="192"/>
        <end position="215"/>
    </location>
</feature>
<evidence type="ECO:0000256" key="1">
    <source>
        <dbReference type="ARBA" id="ARBA00004651"/>
    </source>
</evidence>
<evidence type="ECO:0000259" key="8">
    <source>
        <dbReference type="PROSITE" id="PS50928"/>
    </source>
</evidence>
<dbReference type="CDD" id="cd06261">
    <property type="entry name" value="TM_PBP2"/>
    <property type="match status" value="1"/>
</dbReference>
<evidence type="ECO:0000256" key="4">
    <source>
        <dbReference type="ARBA" id="ARBA00022692"/>
    </source>
</evidence>
<dbReference type="PANTHER" id="PTHR43744:SF6">
    <property type="entry name" value="ABC TRANSPORTER PERMEASE PROTEIN YESQ-RELATED"/>
    <property type="match status" value="1"/>
</dbReference>
<gene>
    <name evidence="9" type="ORF">DWX93_01465</name>
</gene>
<protein>
    <submittedName>
        <fullName evidence="9">Carbohydrate ABC transporter permease</fullName>
    </submittedName>
</protein>
<comment type="subcellular location">
    <subcellularLocation>
        <location evidence="1 7">Cell membrane</location>
        <topology evidence="1 7">Multi-pass membrane protein</topology>
    </subcellularLocation>
</comment>
<keyword evidence="4 7" id="KW-0812">Transmembrane</keyword>
<dbReference type="EMBL" id="QRVL01000001">
    <property type="protein sequence ID" value="RGS42035.1"/>
    <property type="molecule type" value="Genomic_DNA"/>
</dbReference>
<dbReference type="InterPro" id="IPR035906">
    <property type="entry name" value="MetI-like_sf"/>
</dbReference>
<sequence>MAAESKTKHYVNVFLRYFVLILVGLIMIYPLVWMVGATFKSNAEIFSSIGFIPKNPTLEGYKKAMESYGGAINVWKAMLNTFSYVIPKVVFTMISATVTAYGFGRFEFKGRGILFSVLMATLFLPQVVLNVPQFIMFSKMGWVDSKLYLPIIVPTLFATDTLFVFQLIQFLRNVPKELDEAAKIDGCNAVQTLVKVIVPMLSPAITSIALFQFMWSSNDFMGPLLYVNTPAKYPLAIFVKMSMDADSGFQWNRILALSLISIIPSLVVFFMAQDKFVDGISAGGVKG</sequence>
<evidence type="ECO:0000256" key="5">
    <source>
        <dbReference type="ARBA" id="ARBA00022989"/>
    </source>
</evidence>
<dbReference type="Gene3D" id="1.10.3720.10">
    <property type="entry name" value="MetI-like"/>
    <property type="match status" value="1"/>
</dbReference>
<dbReference type="RefSeq" id="WP_014079788.1">
    <property type="nucleotide sequence ID" value="NZ_CAKMUY010000016.1"/>
</dbReference>